<evidence type="ECO:0000256" key="5">
    <source>
        <dbReference type="SAM" id="MobiDB-lite"/>
    </source>
</evidence>
<dbReference type="AlphaFoldDB" id="A0AAC8TC94"/>
<dbReference type="InterPro" id="IPR038765">
    <property type="entry name" value="Papain-like_cys_pep_sf"/>
</dbReference>
<sequence length="211" mass="23186">MRWYGTVGAVLLWTSLSGDALAQTRQDKNEKFVAAAREVLGVPYQFGGRMRRPGEGIDCQGVLFYAAERVSRCGWKSYSVFPTQSVPAGELGQPLEGMAPIASPELDVSRLQPGDVLQLVGFDTNPAEPSIGLLKERPVWVWHTGLYSGGGKWIVGDHFAGRVVEVDLAAYLAEHADVYAGLVVTRMKDGPRPTRCRQHRPMQAPRNPDPR</sequence>
<protein>
    <recommendedName>
        <fullName evidence="7">NlpC/P60 domain-containing protein</fullName>
    </recommendedName>
</protein>
<feature type="domain" description="NlpC/P60" evidence="7">
    <location>
        <begin position="26"/>
        <end position="186"/>
    </location>
</feature>
<evidence type="ECO:0000256" key="4">
    <source>
        <dbReference type="ARBA" id="ARBA00022807"/>
    </source>
</evidence>
<feature type="signal peptide" evidence="6">
    <location>
        <begin position="1"/>
        <end position="22"/>
    </location>
</feature>
<reference evidence="9 11" key="2">
    <citation type="submission" date="2018-08" db="EMBL/GenBank/DDBJ databases">
        <title>Genomic Encyclopedia of Archaeal and Bacterial Type Strains, Phase II (KMG-II): from individual species to whole genera.</title>
        <authorList>
            <person name="Goeker M."/>
        </authorList>
    </citation>
    <scope>NUCLEOTIDE SEQUENCE [LARGE SCALE GENOMIC DNA]</scope>
    <source>
        <strain evidence="9 11">DSM 2261</strain>
    </source>
</reference>
<evidence type="ECO:0000313" key="11">
    <source>
        <dbReference type="Proteomes" id="UP000256345"/>
    </source>
</evidence>
<dbReference type="InterPro" id="IPR000064">
    <property type="entry name" value="NLP_P60_dom"/>
</dbReference>
<accession>A0AAC8TC94</accession>
<dbReference type="GO" id="GO:0008234">
    <property type="term" value="F:cysteine-type peptidase activity"/>
    <property type="evidence" value="ECO:0007669"/>
    <property type="project" value="UniProtKB-KW"/>
</dbReference>
<evidence type="ECO:0000256" key="3">
    <source>
        <dbReference type="ARBA" id="ARBA00022801"/>
    </source>
</evidence>
<gene>
    <name evidence="8" type="ORF">AA314_02378</name>
    <name evidence="9" type="ORF">ATI61_1128</name>
</gene>
<dbReference type="Proteomes" id="UP000035579">
    <property type="component" value="Chromosome"/>
</dbReference>
<dbReference type="SUPFAM" id="SSF54001">
    <property type="entry name" value="Cysteine proteinases"/>
    <property type="match status" value="1"/>
</dbReference>
<evidence type="ECO:0000256" key="1">
    <source>
        <dbReference type="ARBA" id="ARBA00007074"/>
    </source>
</evidence>
<proteinExistence type="inferred from homology"/>
<dbReference type="EMBL" id="QUMU01000012">
    <property type="protein sequence ID" value="REG25913.1"/>
    <property type="molecule type" value="Genomic_DNA"/>
</dbReference>
<dbReference type="EMBL" id="CP011509">
    <property type="protein sequence ID" value="AKJ00752.1"/>
    <property type="molecule type" value="Genomic_DNA"/>
</dbReference>
<keyword evidence="3" id="KW-0378">Hydrolase</keyword>
<dbReference type="GO" id="GO:0006508">
    <property type="term" value="P:proteolysis"/>
    <property type="evidence" value="ECO:0007669"/>
    <property type="project" value="UniProtKB-KW"/>
</dbReference>
<evidence type="ECO:0000256" key="2">
    <source>
        <dbReference type="ARBA" id="ARBA00022670"/>
    </source>
</evidence>
<keyword evidence="2" id="KW-0645">Protease</keyword>
<keyword evidence="6" id="KW-0732">Signal</keyword>
<feature type="region of interest" description="Disordered" evidence="5">
    <location>
        <begin position="189"/>
        <end position="211"/>
    </location>
</feature>
<feature type="chain" id="PRO_5042187662" description="NlpC/P60 domain-containing protein" evidence="6">
    <location>
        <begin position="23"/>
        <end position="211"/>
    </location>
</feature>
<reference evidence="8 10" key="1">
    <citation type="submission" date="2015-05" db="EMBL/GenBank/DDBJ databases">
        <title>Genome assembly of Archangium gephyra DSM 2261.</title>
        <authorList>
            <person name="Sharma G."/>
            <person name="Subramanian S."/>
        </authorList>
    </citation>
    <scope>NUCLEOTIDE SEQUENCE [LARGE SCALE GENOMIC DNA]</scope>
    <source>
        <strain evidence="8 10">DSM 2261</strain>
    </source>
</reference>
<evidence type="ECO:0000313" key="10">
    <source>
        <dbReference type="Proteomes" id="UP000035579"/>
    </source>
</evidence>
<dbReference type="RefSeq" id="WP_047855501.1">
    <property type="nucleotide sequence ID" value="NZ_CP011509.1"/>
</dbReference>
<evidence type="ECO:0000313" key="8">
    <source>
        <dbReference type="EMBL" id="AKJ00752.1"/>
    </source>
</evidence>
<evidence type="ECO:0000256" key="6">
    <source>
        <dbReference type="SAM" id="SignalP"/>
    </source>
</evidence>
<dbReference type="KEGG" id="age:AA314_02378"/>
<name>A0AAC8TC94_9BACT</name>
<dbReference type="Gene3D" id="3.90.1720.10">
    <property type="entry name" value="endopeptidase domain like (from Nostoc punctiforme)"/>
    <property type="match status" value="1"/>
</dbReference>
<evidence type="ECO:0000259" key="7">
    <source>
        <dbReference type="PROSITE" id="PS51935"/>
    </source>
</evidence>
<comment type="similarity">
    <text evidence="1">Belongs to the peptidase C40 family.</text>
</comment>
<dbReference type="Proteomes" id="UP000256345">
    <property type="component" value="Unassembled WGS sequence"/>
</dbReference>
<keyword evidence="4" id="KW-0788">Thiol protease</keyword>
<evidence type="ECO:0000313" key="9">
    <source>
        <dbReference type="EMBL" id="REG25913.1"/>
    </source>
</evidence>
<dbReference type="PROSITE" id="PS51935">
    <property type="entry name" value="NLPC_P60"/>
    <property type="match status" value="1"/>
</dbReference>
<keyword evidence="11" id="KW-1185">Reference proteome</keyword>
<organism evidence="8 10">
    <name type="scientific">Archangium gephyra</name>
    <dbReference type="NCBI Taxonomy" id="48"/>
    <lineage>
        <taxon>Bacteria</taxon>
        <taxon>Pseudomonadati</taxon>
        <taxon>Myxococcota</taxon>
        <taxon>Myxococcia</taxon>
        <taxon>Myxococcales</taxon>
        <taxon>Cystobacterineae</taxon>
        <taxon>Archangiaceae</taxon>
        <taxon>Archangium</taxon>
    </lineage>
</organism>